<feature type="transmembrane region" description="Helical" evidence="10">
    <location>
        <begin position="124"/>
        <end position="145"/>
    </location>
</feature>
<accession>A0ABP6PWI6</accession>
<evidence type="ECO:0000256" key="4">
    <source>
        <dbReference type="ARBA" id="ARBA00022676"/>
    </source>
</evidence>
<feature type="transmembrane region" description="Helical" evidence="10">
    <location>
        <begin position="152"/>
        <end position="170"/>
    </location>
</feature>
<gene>
    <name evidence="13" type="ORF">GCM10010468_02680</name>
</gene>
<feature type="domain" description="Protein O-mannosyl-transferase C-terminal four TM" evidence="12">
    <location>
        <begin position="323"/>
        <end position="510"/>
    </location>
</feature>
<protein>
    <recommendedName>
        <fullName evidence="9 10">Polyprenol-phosphate-mannose--protein mannosyltransferase</fullName>
        <ecNumber evidence="10">2.4.1.-</ecNumber>
    </recommendedName>
</protein>
<feature type="transmembrane region" description="Helical" evidence="10">
    <location>
        <begin position="433"/>
        <end position="455"/>
    </location>
</feature>
<feature type="transmembrane region" description="Helical" evidence="10">
    <location>
        <begin position="176"/>
        <end position="194"/>
    </location>
</feature>
<keyword evidence="6 10" id="KW-0812">Transmembrane</keyword>
<feature type="transmembrane region" description="Helical" evidence="10">
    <location>
        <begin position="276"/>
        <end position="298"/>
    </location>
</feature>
<evidence type="ECO:0000259" key="11">
    <source>
        <dbReference type="Pfam" id="PF02366"/>
    </source>
</evidence>
<evidence type="ECO:0000256" key="8">
    <source>
        <dbReference type="ARBA" id="ARBA00023136"/>
    </source>
</evidence>
<proteinExistence type="inferred from homology"/>
<feature type="domain" description="ArnT-like N-terminal" evidence="11">
    <location>
        <begin position="32"/>
        <end position="291"/>
    </location>
</feature>
<evidence type="ECO:0000256" key="5">
    <source>
        <dbReference type="ARBA" id="ARBA00022679"/>
    </source>
</evidence>
<evidence type="ECO:0000256" key="1">
    <source>
        <dbReference type="ARBA" id="ARBA00004127"/>
    </source>
</evidence>
<comment type="pathway">
    <text evidence="2 10">Protein modification; protein glycosylation.</text>
</comment>
<feature type="transmembrane region" description="Helical" evidence="10">
    <location>
        <begin position="238"/>
        <end position="255"/>
    </location>
</feature>
<organism evidence="13 14">
    <name type="scientific">Actinocorallia longicatena</name>
    <dbReference type="NCBI Taxonomy" id="111803"/>
    <lineage>
        <taxon>Bacteria</taxon>
        <taxon>Bacillati</taxon>
        <taxon>Actinomycetota</taxon>
        <taxon>Actinomycetes</taxon>
        <taxon>Streptosporangiales</taxon>
        <taxon>Thermomonosporaceae</taxon>
        <taxon>Actinocorallia</taxon>
    </lineage>
</organism>
<keyword evidence="5 10" id="KW-0808">Transferase</keyword>
<dbReference type="EC" id="2.4.1.-" evidence="10"/>
<name>A0ABP6PWI6_9ACTN</name>
<evidence type="ECO:0000256" key="9">
    <source>
        <dbReference type="ARBA" id="ARBA00093617"/>
    </source>
</evidence>
<keyword evidence="14" id="KW-1185">Reference proteome</keyword>
<feature type="transmembrane region" description="Helical" evidence="10">
    <location>
        <begin position="467"/>
        <end position="487"/>
    </location>
</feature>
<dbReference type="InterPro" id="IPR003342">
    <property type="entry name" value="ArnT-like_N"/>
</dbReference>
<evidence type="ECO:0000256" key="10">
    <source>
        <dbReference type="RuleBase" id="RU367007"/>
    </source>
</evidence>
<evidence type="ECO:0000256" key="7">
    <source>
        <dbReference type="ARBA" id="ARBA00022989"/>
    </source>
</evidence>
<keyword evidence="8 10" id="KW-0472">Membrane</keyword>
<dbReference type="PANTHER" id="PTHR10050">
    <property type="entry name" value="DOLICHYL-PHOSPHATE-MANNOSE--PROTEIN MANNOSYLTRANSFERASE"/>
    <property type="match status" value="1"/>
</dbReference>
<reference evidence="14" key="1">
    <citation type="journal article" date="2019" name="Int. J. Syst. Evol. Microbiol.">
        <title>The Global Catalogue of Microorganisms (GCM) 10K type strain sequencing project: providing services to taxonomists for standard genome sequencing and annotation.</title>
        <authorList>
            <consortium name="The Broad Institute Genomics Platform"/>
            <consortium name="The Broad Institute Genome Sequencing Center for Infectious Disease"/>
            <person name="Wu L."/>
            <person name="Ma J."/>
        </authorList>
    </citation>
    <scope>NUCLEOTIDE SEQUENCE [LARGE SCALE GENOMIC DNA]</scope>
    <source>
        <strain evidence="14">JCM 9377</strain>
    </source>
</reference>
<comment type="function">
    <text evidence="10">Protein O-mannosyltransferase that catalyzes the transfer of a single mannose residue from a polyprenol phospho-mannosyl lipidic donor to the hydroxyl group of selected serine and threonine residues in acceptor proteins.</text>
</comment>
<evidence type="ECO:0000256" key="2">
    <source>
        <dbReference type="ARBA" id="ARBA00004922"/>
    </source>
</evidence>
<dbReference type="InterPro" id="IPR027005">
    <property type="entry name" value="PMT-like"/>
</dbReference>
<comment type="caution">
    <text evidence="13">The sequence shown here is derived from an EMBL/GenBank/DDBJ whole genome shotgun (WGS) entry which is preliminary data.</text>
</comment>
<feature type="transmembrane region" description="Helical" evidence="10">
    <location>
        <begin position="384"/>
        <end position="401"/>
    </location>
</feature>
<dbReference type="Pfam" id="PF02366">
    <property type="entry name" value="PMT"/>
    <property type="match status" value="1"/>
</dbReference>
<evidence type="ECO:0000256" key="3">
    <source>
        <dbReference type="ARBA" id="ARBA00007222"/>
    </source>
</evidence>
<dbReference type="EMBL" id="BAAAUV010000001">
    <property type="protein sequence ID" value="GAA3193407.1"/>
    <property type="molecule type" value="Genomic_DNA"/>
</dbReference>
<keyword evidence="4 10" id="KW-0328">Glycosyltransferase</keyword>
<dbReference type="PANTHER" id="PTHR10050:SF46">
    <property type="entry name" value="PROTEIN O-MANNOSYL-TRANSFERASE 2"/>
    <property type="match status" value="1"/>
</dbReference>
<dbReference type="Proteomes" id="UP001501237">
    <property type="component" value="Unassembled WGS sequence"/>
</dbReference>
<sequence length="511" mass="55899">MVMIGSGQEAGRSQGPPRAAARIPWGWLGPVLVTVFAGFLRFDRLGSPHAIVFDETYYAKDAYGLLRFGFEHATRNYPKGIADRLFLAGRPGGMWADGGSFVAHPPFGKWMIALGEAVFGVTPFGWRCTAALCGTLSVLILCRLARRMTGSTLLGCAAGFLMALDGLHLVLSRTALLDIFLMFWVLAGFACLVADRDQGRAALAGTTEASGPGPWLFHPWRIAAGACLGLAAGVKWSAVPYLAAFVVMVFAWDLGARRALGFRSPLVGAALRDGTVSFLSLGALPVAVYTATWSGWLFTGGGWGRREPAANPLLRPFEGLPGLWEHHVQIWRFHNRLTVGHDYQSWPWDWPVLRRPVAFFYTRDATGCGAARCSREILGIGTPAIWWASMAALLVMVFLYLTTRDWRAGAILCAYAAGWLPWFPPAFADRTMFLFYALPLVPFMCLALVMTLGTIIGPARGAPRPRAIGAAVAGAFVLLVLLDFWYLHPILTGGTLPYDSWHARMWMRSWI</sequence>
<keyword evidence="7 10" id="KW-1133">Transmembrane helix</keyword>
<dbReference type="InterPro" id="IPR032421">
    <property type="entry name" value="PMT_4TMC"/>
</dbReference>
<evidence type="ECO:0000256" key="6">
    <source>
        <dbReference type="ARBA" id="ARBA00022692"/>
    </source>
</evidence>
<comment type="similarity">
    <text evidence="3 10">Belongs to the glycosyltransferase 39 family.</text>
</comment>
<comment type="subcellular location">
    <subcellularLocation>
        <location evidence="10">Cell membrane</location>
    </subcellularLocation>
    <subcellularLocation>
        <location evidence="1">Endomembrane system</location>
        <topology evidence="1">Multi-pass membrane protein</topology>
    </subcellularLocation>
</comment>
<evidence type="ECO:0000259" key="12">
    <source>
        <dbReference type="Pfam" id="PF16192"/>
    </source>
</evidence>
<evidence type="ECO:0000313" key="13">
    <source>
        <dbReference type="EMBL" id="GAA3193407.1"/>
    </source>
</evidence>
<keyword evidence="10" id="KW-1003">Cell membrane</keyword>
<evidence type="ECO:0000313" key="14">
    <source>
        <dbReference type="Proteomes" id="UP001501237"/>
    </source>
</evidence>
<dbReference type="Pfam" id="PF16192">
    <property type="entry name" value="PMT_4TMC"/>
    <property type="match status" value="1"/>
</dbReference>
<feature type="transmembrane region" description="Helical" evidence="10">
    <location>
        <begin position="21"/>
        <end position="40"/>
    </location>
</feature>